<dbReference type="Proteomes" id="UP000626109">
    <property type="component" value="Unassembled WGS sequence"/>
</dbReference>
<organism evidence="1 2">
    <name type="scientific">Polarella glacialis</name>
    <name type="common">Dinoflagellate</name>
    <dbReference type="NCBI Taxonomy" id="89957"/>
    <lineage>
        <taxon>Eukaryota</taxon>
        <taxon>Sar</taxon>
        <taxon>Alveolata</taxon>
        <taxon>Dinophyceae</taxon>
        <taxon>Suessiales</taxon>
        <taxon>Suessiaceae</taxon>
        <taxon>Polarella</taxon>
    </lineage>
</organism>
<dbReference type="AlphaFoldDB" id="A0A813ITH2"/>
<comment type="caution">
    <text evidence="1">The sequence shown here is derived from an EMBL/GenBank/DDBJ whole genome shotgun (WGS) entry which is preliminary data.</text>
</comment>
<dbReference type="EMBL" id="CAJNNW010014927">
    <property type="protein sequence ID" value="CAE8657127.1"/>
    <property type="molecule type" value="Genomic_DNA"/>
</dbReference>
<proteinExistence type="predicted"/>
<gene>
    <name evidence="1" type="ORF">PGLA2088_LOCUS12621</name>
</gene>
<evidence type="ECO:0000313" key="2">
    <source>
        <dbReference type="Proteomes" id="UP000626109"/>
    </source>
</evidence>
<accession>A0A813ITH2</accession>
<reference evidence="1" key="1">
    <citation type="submission" date="2021-02" db="EMBL/GenBank/DDBJ databases">
        <authorList>
            <person name="Dougan E. K."/>
            <person name="Rhodes N."/>
            <person name="Thang M."/>
            <person name="Chan C."/>
        </authorList>
    </citation>
    <scope>NUCLEOTIDE SEQUENCE</scope>
</reference>
<feature type="non-terminal residue" evidence="1">
    <location>
        <position position="145"/>
    </location>
</feature>
<sequence>VSLQVRTKSLTAGASAGKSSSGAWQLFRVEGEPLLNCGSRRRPARTLLRVWHDTRLTILRSAPVGRCGQPIDPLGADVLDSWVVARPLLLPGEGATDFLPVFSSERLLQIANLGLSAERLWVEAELRDASGRWIAGGGRAVVYDV</sequence>
<evidence type="ECO:0000313" key="1">
    <source>
        <dbReference type="EMBL" id="CAE8657127.1"/>
    </source>
</evidence>
<protein>
    <submittedName>
        <fullName evidence="1">Uncharacterized protein</fullName>
    </submittedName>
</protein>
<name>A0A813ITH2_POLGL</name>